<keyword evidence="2" id="KW-1185">Reference proteome</keyword>
<dbReference type="OrthoDB" id="2194618at2"/>
<protein>
    <submittedName>
        <fullName evidence="1">Uncharacterized protein</fullName>
    </submittedName>
</protein>
<organism evidence="1 2">
    <name type="scientific">Enterococcus ureilyticus</name>
    <dbReference type="NCBI Taxonomy" id="1131292"/>
    <lineage>
        <taxon>Bacteria</taxon>
        <taxon>Bacillati</taxon>
        <taxon>Bacillota</taxon>
        <taxon>Bacilli</taxon>
        <taxon>Lactobacillales</taxon>
        <taxon>Enterococcaceae</taxon>
        <taxon>Enterococcus</taxon>
    </lineage>
</organism>
<gene>
    <name evidence="1" type="ORF">BCR24_11990</name>
</gene>
<proteinExistence type="predicted"/>
<dbReference type="STRING" id="1131292.BCR24_11990"/>
<dbReference type="AlphaFoldDB" id="A0A1E5HEW2"/>
<reference evidence="2" key="1">
    <citation type="submission" date="2016-09" db="EMBL/GenBank/DDBJ databases">
        <authorList>
            <person name="Gulvik C.A."/>
        </authorList>
    </citation>
    <scope>NUCLEOTIDE SEQUENCE [LARGE SCALE GENOMIC DNA]</scope>
    <source>
        <strain evidence="2">LMG 26676</strain>
    </source>
</reference>
<evidence type="ECO:0000313" key="2">
    <source>
        <dbReference type="Proteomes" id="UP000094469"/>
    </source>
</evidence>
<sequence>MMNGMLELTDHLGLDYYFVSLTSWDDVLVIRSLNNYCKPIDKAVKLAEIEGLTFGKEGELDFVCFDYKKEHYHFLDYGNHLMPFLKYILRPLSANY</sequence>
<name>A0A1E5HEW2_9ENTE</name>
<accession>A0A1E5HEW2</accession>
<comment type="caution">
    <text evidence="1">The sequence shown here is derived from an EMBL/GenBank/DDBJ whole genome shotgun (WGS) entry which is preliminary data.</text>
</comment>
<dbReference type="RefSeq" id="WP_069639214.1">
    <property type="nucleotide sequence ID" value="NZ_JAFBEZ010000001.1"/>
</dbReference>
<dbReference type="EMBL" id="MIKC01000004">
    <property type="protein sequence ID" value="OEG23479.1"/>
    <property type="molecule type" value="Genomic_DNA"/>
</dbReference>
<evidence type="ECO:0000313" key="1">
    <source>
        <dbReference type="EMBL" id="OEG23479.1"/>
    </source>
</evidence>
<dbReference type="Proteomes" id="UP000094469">
    <property type="component" value="Unassembled WGS sequence"/>
</dbReference>